<proteinExistence type="predicted"/>
<reference evidence="1" key="1">
    <citation type="journal article" date="2014" name="Front. Microbiol.">
        <title>High frequency of phylogenetically diverse reductive dehalogenase-homologous genes in deep subseafloor sedimentary metagenomes.</title>
        <authorList>
            <person name="Kawai M."/>
            <person name="Futagami T."/>
            <person name="Toyoda A."/>
            <person name="Takaki Y."/>
            <person name="Nishi S."/>
            <person name="Hori S."/>
            <person name="Arai W."/>
            <person name="Tsubouchi T."/>
            <person name="Morono Y."/>
            <person name="Uchiyama I."/>
            <person name="Ito T."/>
            <person name="Fujiyama A."/>
            <person name="Inagaki F."/>
            <person name="Takami H."/>
        </authorList>
    </citation>
    <scope>NUCLEOTIDE SEQUENCE</scope>
    <source>
        <strain evidence="1">Expedition CK06-06</strain>
    </source>
</reference>
<evidence type="ECO:0000313" key="1">
    <source>
        <dbReference type="EMBL" id="GAG96714.1"/>
    </source>
</evidence>
<dbReference type="AlphaFoldDB" id="X1BLB6"/>
<feature type="non-terminal residue" evidence="1">
    <location>
        <position position="1"/>
    </location>
</feature>
<name>X1BLB6_9ZZZZ</name>
<gene>
    <name evidence="1" type="ORF">S01H4_41117</name>
</gene>
<protein>
    <submittedName>
        <fullName evidence="1">Uncharacterized protein</fullName>
    </submittedName>
</protein>
<dbReference type="EMBL" id="BART01022465">
    <property type="protein sequence ID" value="GAG96714.1"/>
    <property type="molecule type" value="Genomic_DNA"/>
</dbReference>
<comment type="caution">
    <text evidence="1">The sequence shown here is derived from an EMBL/GenBank/DDBJ whole genome shotgun (WGS) entry which is preliminary data.</text>
</comment>
<organism evidence="1">
    <name type="scientific">marine sediment metagenome</name>
    <dbReference type="NCBI Taxonomy" id="412755"/>
    <lineage>
        <taxon>unclassified sequences</taxon>
        <taxon>metagenomes</taxon>
        <taxon>ecological metagenomes</taxon>
    </lineage>
</organism>
<accession>X1BLB6</accession>
<sequence length="202" mass="22198">HYWIIESLNDGFTVTAYAKGLSAIASDEITIPTVDMTKTLLIGSNAIASTSCDTGVVYSKCWLKDSTTIRIERTDAANYLVWYCHVVEFQSNVNVNIQRGEFSYGAADSQKQFDIVDVDPERSMVYCPMRGCGKTNGSWESHTGGYHRLQLIGSGGNIQGNRSTDGSQSVEARWQVIEFLPLPTPEIVSFSGGIKLSNVIIK</sequence>